<dbReference type="Proteomes" id="UP000288405">
    <property type="component" value="Unassembled WGS sequence"/>
</dbReference>
<proteinExistence type="inferred from homology"/>
<feature type="active site" description="Charge relay system" evidence="4 5">
    <location>
        <position position="215"/>
    </location>
</feature>
<accession>A0A432WN62</accession>
<gene>
    <name evidence="11" type="ORF">CWE11_04200</name>
</gene>
<dbReference type="InterPro" id="IPR022398">
    <property type="entry name" value="Peptidase_S8_His-AS"/>
</dbReference>
<protein>
    <recommendedName>
        <fullName evidence="13">Peptidase S8</fullName>
    </recommendedName>
</protein>
<dbReference type="InterPro" id="IPR023828">
    <property type="entry name" value="Peptidase_S8_Ser-AS"/>
</dbReference>
<dbReference type="Gene3D" id="3.40.50.200">
    <property type="entry name" value="Peptidase S8/S53 domain"/>
    <property type="match status" value="1"/>
</dbReference>
<name>A0A432WN62_9GAMM</name>
<keyword evidence="1 5" id="KW-0645">Protease</keyword>
<dbReference type="InterPro" id="IPR041469">
    <property type="entry name" value="Subtilisin-like_FN3"/>
</dbReference>
<feature type="domain" description="PA" evidence="9">
    <location>
        <begin position="453"/>
        <end position="530"/>
    </location>
</feature>
<dbReference type="Gene3D" id="2.60.40.10">
    <property type="entry name" value="Immunoglobulins"/>
    <property type="match status" value="1"/>
</dbReference>
<dbReference type="Pfam" id="PF02225">
    <property type="entry name" value="PA"/>
    <property type="match status" value="1"/>
</dbReference>
<keyword evidence="6" id="KW-1133">Transmembrane helix</keyword>
<dbReference type="OrthoDB" id="614750at2"/>
<dbReference type="InterPro" id="IPR015500">
    <property type="entry name" value="Peptidase_S8_subtilisin-rel"/>
</dbReference>
<dbReference type="Gene3D" id="3.50.30.30">
    <property type="match status" value="1"/>
</dbReference>
<dbReference type="Pfam" id="PF00082">
    <property type="entry name" value="Peptidase_S8"/>
    <property type="match status" value="1"/>
</dbReference>
<dbReference type="InterPro" id="IPR017312">
    <property type="entry name" value="Subtilisin_Alteromonadales"/>
</dbReference>
<feature type="active site" description="Charge relay system" evidence="4 5">
    <location>
        <position position="601"/>
    </location>
</feature>
<feature type="transmembrane region" description="Helical" evidence="6">
    <location>
        <begin position="1333"/>
        <end position="1352"/>
    </location>
</feature>
<evidence type="ECO:0000256" key="1">
    <source>
        <dbReference type="ARBA" id="ARBA00022670"/>
    </source>
</evidence>
<dbReference type="SUPFAM" id="SSF52743">
    <property type="entry name" value="Subtilisin-like"/>
    <property type="match status" value="1"/>
</dbReference>
<keyword evidence="2 5" id="KW-0378">Hydrolase</keyword>
<dbReference type="CDD" id="cd04818">
    <property type="entry name" value="PA_subtilisin_1"/>
    <property type="match status" value="1"/>
</dbReference>
<evidence type="ECO:0000256" key="5">
    <source>
        <dbReference type="PROSITE-ProRule" id="PRU01240"/>
    </source>
</evidence>
<comment type="caution">
    <text evidence="11">The sequence shown here is derived from an EMBL/GenBank/DDBJ whole genome shotgun (WGS) entry which is preliminary data.</text>
</comment>
<dbReference type="Pfam" id="PF17963">
    <property type="entry name" value="Big_9"/>
    <property type="match status" value="1"/>
</dbReference>
<dbReference type="InterPro" id="IPR003137">
    <property type="entry name" value="PA_domain"/>
</dbReference>
<comment type="similarity">
    <text evidence="5">Belongs to the peptidase S8 family.</text>
</comment>
<feature type="domain" description="Subtilisin-like protease fibronectin type-III" evidence="10">
    <location>
        <begin position="675"/>
        <end position="766"/>
    </location>
</feature>
<evidence type="ECO:0000256" key="3">
    <source>
        <dbReference type="ARBA" id="ARBA00022825"/>
    </source>
</evidence>
<dbReference type="GO" id="GO:0004252">
    <property type="term" value="F:serine-type endopeptidase activity"/>
    <property type="evidence" value="ECO:0007669"/>
    <property type="project" value="UniProtKB-UniRule"/>
</dbReference>
<dbReference type="PROSITE" id="PS00138">
    <property type="entry name" value="SUBTILASE_SER"/>
    <property type="match status" value="1"/>
</dbReference>
<evidence type="ECO:0008006" key="13">
    <source>
        <dbReference type="Google" id="ProtNLM"/>
    </source>
</evidence>
<feature type="chain" id="PRO_5019369181" description="Peptidase S8" evidence="7">
    <location>
        <begin position="28"/>
        <end position="1359"/>
    </location>
</feature>
<evidence type="ECO:0000259" key="10">
    <source>
        <dbReference type="Pfam" id="PF17766"/>
    </source>
</evidence>
<dbReference type="InterPro" id="IPR036852">
    <property type="entry name" value="Peptidase_S8/S53_dom_sf"/>
</dbReference>
<sequence length="1359" mass="143541">MKVTNTLPRISLVATMIASALALGASASTKDVHNQNLERVNTNDRTIFIDQTGRDVRGQFRDRNQLTREMPNYYIIELKGAPVALYDGELPGFAPTRSFAERGENFNLNAPEVTTYQDYLLQQQQQFASNLQARFPQAQVTRNLTSTINAVIVEATGPDIIRDLRKMPGVVRVHEHQIYHTQMDASNPLINAPEVWEMVGSRAAAGAGVRVAVIDNGIRPENPMFQVNGHAPVPSDQLPGDDFCAENEGFCNDKLIVARWYQPTFQIHPEETLDPLDYNGHGTHVSGTAVGNEVTITYNGVELNFSGVAPGAYLMTYKALFATPTGGGSGSNVMLVGALEDAFNDGADIVNNSWGGGAGGLPGSSPYRTQFQAMEAAGVLIATAAGNSGPGPRTIGCPACIESGLAVANSQHGREFANEVDAAGITGIEAVIGSGPFIINDDIVAPLMPTMVVDEANALACDPFEAGSFTGHIALVQRGICAFEVKANNLQDAGAVGMILYNNTTGFIAPSMGAATLPTVSILQADGEAILDAFEIGDQARISATFTRINQQFVDAISNSSSRGPNGDSTFLKPDIAAPGTAILSAYAPRVGPFNAISGTSMASPHVAGAAALVRSLRPELDAHELKSVLMTSTTSAVRRQDGVTQATPFDMGAGRLDIAAAMNTAVAFDTASIANNACVVTCTFERTVSDLVGEDTEWTPSFSFPGNSSVFGEVSVDVLEVEADGETTFTITLNTANASEGWQFGEIVWTDRSGNYADARMPIAVFAQLSDNEAIAANALLTETVTVGEPARFRARVADPAMDGSFNGEIKMSITNPSNTAIQEDGLEDHVGTVLPDSVVVTAVRAEGEFSVTGNGSSLEWVGEFDSELPSAGFAGAAAAGVNLRGLIGPIYANEAAIPRIPCSAGEGEVCDEVIASLDVSGRGGLNYFGVNYSTINISENGFVTLGQQDHSTGFINMPFPNENAPNNVVAPYWSDYVFGGDVGGNIYVENSLASGGFPILIIQWDEVVLYDDYVDALESDTDLSTLDRHTFTMWWWYDGNVGGTDDFAFRYLPSVNSPNFPENLSIGFENATGEVGATFHFNGQGNTPQSPATLFGVVTPGEQASLAVEYDLLVTSFGSASNTTASVNRTQEVMIDLSSHVDASAIAATSLLRVEHNGTAYNSVVPFTVEPVGDVELVITQEPSSGSLMLMDDYVVAYQAADDFSGSVTFSYVLEDEAGNRSPEGTATVTVNDVPPTAIASAIATPVRAGDIVQLNGSGSSPIGLPLTYSWSQVSGPSVSISSGSAANANFAAPPVSEETKLTFRLTVSDGNRSASTLVDVDVRPSSSRPWYRGSFGGLIVLFGLPLLWMRRRAAKK</sequence>
<dbReference type="InterPro" id="IPR013783">
    <property type="entry name" value="Ig-like_fold"/>
</dbReference>
<dbReference type="InterPro" id="IPR045051">
    <property type="entry name" value="SBT"/>
</dbReference>
<dbReference type="InterPro" id="IPR046450">
    <property type="entry name" value="PA_dom_sf"/>
</dbReference>
<evidence type="ECO:0000313" key="11">
    <source>
        <dbReference type="EMBL" id="RUO35242.1"/>
    </source>
</evidence>
<organism evidence="11 12">
    <name type="scientific">Aliidiomarina sanyensis</name>
    <dbReference type="NCBI Taxonomy" id="1249555"/>
    <lineage>
        <taxon>Bacteria</taxon>
        <taxon>Pseudomonadati</taxon>
        <taxon>Pseudomonadota</taxon>
        <taxon>Gammaproteobacteria</taxon>
        <taxon>Alteromonadales</taxon>
        <taxon>Idiomarinaceae</taxon>
        <taxon>Aliidiomarina</taxon>
    </lineage>
</organism>
<keyword evidence="6" id="KW-0812">Transmembrane</keyword>
<dbReference type="Gene3D" id="2.60.40.2310">
    <property type="match status" value="1"/>
</dbReference>
<dbReference type="PANTHER" id="PTHR10795">
    <property type="entry name" value="PROPROTEIN CONVERTASE SUBTILISIN/KEXIN"/>
    <property type="match status" value="1"/>
</dbReference>
<keyword evidence="12" id="KW-1185">Reference proteome</keyword>
<evidence type="ECO:0000256" key="6">
    <source>
        <dbReference type="SAM" id="Phobius"/>
    </source>
</evidence>
<dbReference type="SUPFAM" id="SSF52025">
    <property type="entry name" value="PA domain"/>
    <property type="match status" value="1"/>
</dbReference>
<evidence type="ECO:0000313" key="12">
    <source>
        <dbReference type="Proteomes" id="UP000288405"/>
    </source>
</evidence>
<keyword evidence="7" id="KW-0732">Signal</keyword>
<evidence type="ECO:0000256" key="2">
    <source>
        <dbReference type="ARBA" id="ARBA00022801"/>
    </source>
</evidence>
<reference evidence="11 12" key="1">
    <citation type="journal article" date="2011" name="Front. Microbiol.">
        <title>Genomic signatures of strain selection and enhancement in Bacillus atrophaeus var. globigii, a historical biowarfare simulant.</title>
        <authorList>
            <person name="Gibbons H.S."/>
            <person name="Broomall S.M."/>
            <person name="McNew L.A."/>
            <person name="Daligault H."/>
            <person name="Chapman C."/>
            <person name="Bruce D."/>
            <person name="Karavis M."/>
            <person name="Krepps M."/>
            <person name="McGregor P.A."/>
            <person name="Hong C."/>
            <person name="Park K.H."/>
            <person name="Akmal A."/>
            <person name="Feldman A."/>
            <person name="Lin J.S."/>
            <person name="Chang W.E."/>
            <person name="Higgs B.W."/>
            <person name="Demirev P."/>
            <person name="Lindquist J."/>
            <person name="Liem A."/>
            <person name="Fochler E."/>
            <person name="Read T.D."/>
            <person name="Tapia R."/>
            <person name="Johnson S."/>
            <person name="Bishop-Lilly K.A."/>
            <person name="Detter C."/>
            <person name="Han C."/>
            <person name="Sozhamannan S."/>
            <person name="Rosenzweig C.N."/>
            <person name="Skowronski E.W."/>
        </authorList>
    </citation>
    <scope>NUCLEOTIDE SEQUENCE [LARGE SCALE GENOMIC DNA]</scope>
    <source>
        <strain evidence="11 12">GYP-17</strain>
    </source>
</reference>
<keyword evidence="6" id="KW-0472">Membrane</keyword>
<feature type="signal peptide" evidence="7">
    <location>
        <begin position="1"/>
        <end position="27"/>
    </location>
</feature>
<dbReference type="PRINTS" id="PR00723">
    <property type="entry name" value="SUBTILISIN"/>
</dbReference>
<keyword evidence="3 5" id="KW-0720">Serine protease</keyword>
<dbReference type="Gene3D" id="2.60.40.3440">
    <property type="match status" value="1"/>
</dbReference>
<dbReference type="PROSITE" id="PS00137">
    <property type="entry name" value="SUBTILASE_HIS"/>
    <property type="match status" value="1"/>
</dbReference>
<evidence type="ECO:0000259" key="8">
    <source>
        <dbReference type="Pfam" id="PF00082"/>
    </source>
</evidence>
<evidence type="ECO:0000256" key="4">
    <source>
        <dbReference type="PIRSR" id="PIRSR615500-1"/>
    </source>
</evidence>
<dbReference type="Pfam" id="PF22352">
    <property type="entry name" value="K319L-like_PKD"/>
    <property type="match status" value="1"/>
</dbReference>
<evidence type="ECO:0000259" key="9">
    <source>
        <dbReference type="Pfam" id="PF02225"/>
    </source>
</evidence>
<dbReference type="InterPro" id="IPR000209">
    <property type="entry name" value="Peptidase_S8/S53_dom"/>
</dbReference>
<dbReference type="PROSITE" id="PS51892">
    <property type="entry name" value="SUBTILASE"/>
    <property type="match status" value="1"/>
</dbReference>
<feature type="domain" description="Peptidase S8/S53" evidence="8">
    <location>
        <begin position="206"/>
        <end position="644"/>
    </location>
</feature>
<dbReference type="Pfam" id="PF17766">
    <property type="entry name" value="fn3_6"/>
    <property type="match status" value="1"/>
</dbReference>
<dbReference type="RefSeq" id="WP_126776362.1">
    <property type="nucleotide sequence ID" value="NZ_PIPM01000003.1"/>
</dbReference>
<dbReference type="PIRSF" id="PIRSF037898">
    <property type="entry name" value="Subtilisin_rel_Sputw3181_3341"/>
    <property type="match status" value="1"/>
</dbReference>
<dbReference type="EMBL" id="PIPM01000003">
    <property type="protein sequence ID" value="RUO35242.1"/>
    <property type="molecule type" value="Genomic_DNA"/>
</dbReference>
<dbReference type="GO" id="GO:0006508">
    <property type="term" value="P:proteolysis"/>
    <property type="evidence" value="ECO:0007669"/>
    <property type="project" value="UniProtKB-KW"/>
</dbReference>
<evidence type="ECO:0000256" key="7">
    <source>
        <dbReference type="SAM" id="SignalP"/>
    </source>
</evidence>
<feature type="active site" description="Charge relay system" evidence="4 5">
    <location>
        <position position="281"/>
    </location>
</feature>